<feature type="compositionally biased region" description="Low complexity" evidence="1">
    <location>
        <begin position="161"/>
        <end position="174"/>
    </location>
</feature>
<keyword evidence="3" id="KW-1185">Reference proteome</keyword>
<feature type="region of interest" description="Disordered" evidence="1">
    <location>
        <begin position="79"/>
        <end position="121"/>
    </location>
</feature>
<proteinExistence type="predicted"/>
<comment type="caution">
    <text evidence="2">The sequence shown here is derived from an EMBL/GenBank/DDBJ whole genome shotgun (WGS) entry which is preliminary data.</text>
</comment>
<name>A0A9P4WI98_9PLEO</name>
<evidence type="ECO:0000256" key="1">
    <source>
        <dbReference type="SAM" id="MobiDB-lite"/>
    </source>
</evidence>
<feature type="compositionally biased region" description="Low complexity" evidence="1">
    <location>
        <begin position="102"/>
        <end position="113"/>
    </location>
</feature>
<sequence>MNIRSSDFPASVPSLAALPAWVGLEKDGCTPGLRHISFEDTWAARTATTAAALPASTLVRSSCNLCRATPSDDLRLQTAAHRPPTARPPLPLLPPPSPSPSAAPAARASLPSVRPHHHPRTQSCALYGGSWLLTTPADTAPHLVAGETRRAHLASSQTGKQQQQRPPSPTSRTPAPEGPR</sequence>
<gene>
    <name evidence="2" type="ORF">E8E12_002067</name>
</gene>
<dbReference type="Proteomes" id="UP000758155">
    <property type="component" value="Unassembled WGS sequence"/>
</dbReference>
<accession>A0A9P4WI98</accession>
<organism evidence="2 3">
    <name type="scientific">Didymella heteroderae</name>
    <dbReference type="NCBI Taxonomy" id="1769908"/>
    <lineage>
        <taxon>Eukaryota</taxon>
        <taxon>Fungi</taxon>
        <taxon>Dikarya</taxon>
        <taxon>Ascomycota</taxon>
        <taxon>Pezizomycotina</taxon>
        <taxon>Dothideomycetes</taxon>
        <taxon>Pleosporomycetidae</taxon>
        <taxon>Pleosporales</taxon>
        <taxon>Pleosporineae</taxon>
        <taxon>Didymellaceae</taxon>
        <taxon>Didymella</taxon>
    </lineage>
</organism>
<evidence type="ECO:0000313" key="2">
    <source>
        <dbReference type="EMBL" id="KAF3032803.1"/>
    </source>
</evidence>
<reference evidence="2" key="1">
    <citation type="submission" date="2019-04" db="EMBL/GenBank/DDBJ databases">
        <title>Sequencing of skin fungus with MAO and IRED activity.</title>
        <authorList>
            <person name="Marsaioli A.J."/>
            <person name="Bonatto J.M.C."/>
            <person name="Reis Junior O."/>
        </authorList>
    </citation>
    <scope>NUCLEOTIDE SEQUENCE</scope>
    <source>
        <strain evidence="2">28M1</strain>
    </source>
</reference>
<feature type="compositionally biased region" description="Pro residues" evidence="1">
    <location>
        <begin position="85"/>
        <end position="101"/>
    </location>
</feature>
<evidence type="ECO:0000313" key="3">
    <source>
        <dbReference type="Proteomes" id="UP000758155"/>
    </source>
</evidence>
<protein>
    <submittedName>
        <fullName evidence="2">Uncharacterized protein</fullName>
    </submittedName>
</protein>
<dbReference type="EMBL" id="SWKV01000092">
    <property type="protein sequence ID" value="KAF3032803.1"/>
    <property type="molecule type" value="Genomic_DNA"/>
</dbReference>
<dbReference type="AlphaFoldDB" id="A0A9P4WI98"/>
<feature type="region of interest" description="Disordered" evidence="1">
    <location>
        <begin position="142"/>
        <end position="180"/>
    </location>
</feature>